<evidence type="ECO:0000256" key="1">
    <source>
        <dbReference type="ARBA" id="ARBA00022963"/>
    </source>
</evidence>
<name>W9S3P6_9ROSA</name>
<dbReference type="AlphaFoldDB" id="W9S3P6"/>
<accession>W9S3P6</accession>
<evidence type="ECO:0000313" key="2">
    <source>
        <dbReference type="EMBL" id="EXC24873.1"/>
    </source>
</evidence>
<dbReference type="PANTHER" id="PTHR32176">
    <property type="entry name" value="XYLOSE ISOMERASE"/>
    <property type="match status" value="1"/>
</dbReference>
<dbReference type="Gene3D" id="3.40.1090.10">
    <property type="entry name" value="Cytosolic phospholipase A2 catalytic domain"/>
    <property type="match status" value="1"/>
</dbReference>
<dbReference type="PANTHER" id="PTHR32176:SF99">
    <property type="entry name" value="PATATIN"/>
    <property type="match status" value="1"/>
</dbReference>
<dbReference type="GO" id="GO:0016042">
    <property type="term" value="P:lipid catabolic process"/>
    <property type="evidence" value="ECO:0007669"/>
    <property type="project" value="UniProtKB-KW"/>
</dbReference>
<evidence type="ECO:0000313" key="3">
    <source>
        <dbReference type="Proteomes" id="UP000030645"/>
    </source>
</evidence>
<dbReference type="GO" id="GO:0004620">
    <property type="term" value="F:phospholipase activity"/>
    <property type="evidence" value="ECO:0007669"/>
    <property type="project" value="TreeGrafter"/>
</dbReference>
<reference evidence="3" key="1">
    <citation type="submission" date="2013-01" db="EMBL/GenBank/DDBJ databases">
        <title>Draft Genome Sequence of a Mulberry Tree, Morus notabilis C.K. Schneid.</title>
        <authorList>
            <person name="He N."/>
            <person name="Zhao S."/>
        </authorList>
    </citation>
    <scope>NUCLEOTIDE SEQUENCE</scope>
</reference>
<keyword evidence="3" id="KW-1185">Reference proteome</keyword>
<sequence length="78" mass="8707">MTIWDDTLTGNESSVDIATTENLQRLLEIGTKLLEKPVSRVNLETGRCETIEGEGTNAQALTQFAKLLSQERKLRTTK</sequence>
<gene>
    <name evidence="2" type="ORF">L484_013240</name>
</gene>
<organism evidence="2 3">
    <name type="scientific">Morus notabilis</name>
    <dbReference type="NCBI Taxonomy" id="981085"/>
    <lineage>
        <taxon>Eukaryota</taxon>
        <taxon>Viridiplantae</taxon>
        <taxon>Streptophyta</taxon>
        <taxon>Embryophyta</taxon>
        <taxon>Tracheophyta</taxon>
        <taxon>Spermatophyta</taxon>
        <taxon>Magnoliopsida</taxon>
        <taxon>eudicotyledons</taxon>
        <taxon>Gunneridae</taxon>
        <taxon>Pentapetalae</taxon>
        <taxon>rosids</taxon>
        <taxon>fabids</taxon>
        <taxon>Rosales</taxon>
        <taxon>Moraceae</taxon>
        <taxon>Moreae</taxon>
        <taxon>Morus</taxon>
    </lineage>
</organism>
<dbReference type="GO" id="GO:0047372">
    <property type="term" value="F:monoacylglycerol lipase activity"/>
    <property type="evidence" value="ECO:0007669"/>
    <property type="project" value="TreeGrafter"/>
</dbReference>
<dbReference type="STRING" id="981085.W9S3P6"/>
<dbReference type="eggNOG" id="KOG0513">
    <property type="taxonomic scope" value="Eukaryota"/>
</dbReference>
<proteinExistence type="predicted"/>
<dbReference type="Proteomes" id="UP000030645">
    <property type="component" value="Unassembled WGS sequence"/>
</dbReference>
<keyword evidence="1" id="KW-0443">Lipid metabolism</keyword>
<keyword evidence="1" id="KW-0442">Lipid degradation</keyword>
<dbReference type="EMBL" id="KE346036">
    <property type="protein sequence ID" value="EXC24873.1"/>
    <property type="molecule type" value="Genomic_DNA"/>
</dbReference>
<protein>
    <submittedName>
        <fullName evidence="2">Uncharacterized protein</fullName>
    </submittedName>
</protein>